<name>A0A4Q7NLJ0_9BURK</name>
<dbReference type="Pfam" id="PF03372">
    <property type="entry name" value="Exo_endo_phos"/>
    <property type="match status" value="1"/>
</dbReference>
<dbReference type="InterPro" id="IPR005135">
    <property type="entry name" value="Endo/exonuclease/phosphatase"/>
</dbReference>
<dbReference type="GO" id="GO:0004519">
    <property type="term" value="F:endonuclease activity"/>
    <property type="evidence" value="ECO:0007669"/>
    <property type="project" value="UniProtKB-KW"/>
</dbReference>
<keyword evidence="3" id="KW-1185">Reference proteome</keyword>
<evidence type="ECO:0000313" key="3">
    <source>
        <dbReference type="Proteomes" id="UP000292445"/>
    </source>
</evidence>
<accession>A0A4Q7NLJ0</accession>
<proteinExistence type="predicted"/>
<dbReference type="AlphaFoldDB" id="A0A4Q7NLJ0"/>
<comment type="caution">
    <text evidence="2">The sequence shown here is derived from an EMBL/GenBank/DDBJ whole genome shotgun (WGS) entry which is preliminary data.</text>
</comment>
<evidence type="ECO:0000313" key="2">
    <source>
        <dbReference type="EMBL" id="RZS85832.1"/>
    </source>
</evidence>
<sequence length="293" mass="32721">MLTMSVVRIVSYNIHKGVSALGKRESVQELRLGLHGLRADLAFLQEVQGRNDRSGTLHEQHEMLAAALRLEAAYGRNAVYRHTDHGNALLSRFPILSHQNQDISDHRMEQRGLLHACVGIGGHEVHCFVVHLGLFAGSRSRQVGALVSRIEEVVPPSAPILIAGDFNDWTNVLSDILVERLGLHEVFATAPRGNNVELPRLRDSVRMLGRVLRGGEASPWRLRPGFQGPPKLGLGNELMAPRPPRTFPAIFPWLRLDRIYQRGFSVRQASVLYGRPWTRLSDHAPLLAELELP</sequence>
<keyword evidence="2" id="KW-0378">Hydrolase</keyword>
<dbReference type="InterPro" id="IPR036691">
    <property type="entry name" value="Endo/exonu/phosph_ase_sf"/>
</dbReference>
<gene>
    <name evidence="2" type="ORF">EV675_1862</name>
</gene>
<dbReference type="GO" id="GO:0016020">
    <property type="term" value="C:membrane"/>
    <property type="evidence" value="ECO:0007669"/>
    <property type="project" value="GOC"/>
</dbReference>
<dbReference type="InterPro" id="IPR051916">
    <property type="entry name" value="GPI-anchor_lipid_remodeler"/>
</dbReference>
<dbReference type="Proteomes" id="UP000292445">
    <property type="component" value="Unassembled WGS sequence"/>
</dbReference>
<keyword evidence="2" id="KW-0269">Exonuclease</keyword>
<reference evidence="2 3" key="1">
    <citation type="submission" date="2019-02" db="EMBL/GenBank/DDBJ databases">
        <title>Genomic Encyclopedia of Type Strains, Phase IV (KMG-IV): sequencing the most valuable type-strain genomes for metagenomic binning, comparative biology and taxonomic classification.</title>
        <authorList>
            <person name="Goeker M."/>
        </authorList>
    </citation>
    <scope>NUCLEOTIDE SEQUENCE [LARGE SCALE GENOMIC DNA]</scope>
    <source>
        <strain evidence="2 3">K24</strain>
    </source>
</reference>
<dbReference type="SUPFAM" id="SSF56219">
    <property type="entry name" value="DNase I-like"/>
    <property type="match status" value="1"/>
</dbReference>
<protein>
    <submittedName>
        <fullName evidence="2">Endonuclease/exonuclease/phosphatase family metal-dependent hydrolase</fullName>
    </submittedName>
</protein>
<keyword evidence="2" id="KW-0540">Nuclease</keyword>
<organism evidence="2 3">
    <name type="scientific">Pigmentiphaga kullae</name>
    <dbReference type="NCBI Taxonomy" id="151784"/>
    <lineage>
        <taxon>Bacteria</taxon>
        <taxon>Pseudomonadati</taxon>
        <taxon>Pseudomonadota</taxon>
        <taxon>Betaproteobacteria</taxon>
        <taxon>Burkholderiales</taxon>
        <taxon>Alcaligenaceae</taxon>
        <taxon>Pigmentiphaga</taxon>
    </lineage>
</organism>
<dbReference type="GO" id="GO:0006506">
    <property type="term" value="P:GPI anchor biosynthetic process"/>
    <property type="evidence" value="ECO:0007669"/>
    <property type="project" value="TreeGrafter"/>
</dbReference>
<feature type="domain" description="Endonuclease/exonuclease/phosphatase" evidence="1">
    <location>
        <begin position="10"/>
        <end position="283"/>
    </location>
</feature>
<dbReference type="Gene3D" id="3.60.10.10">
    <property type="entry name" value="Endonuclease/exonuclease/phosphatase"/>
    <property type="match status" value="1"/>
</dbReference>
<evidence type="ECO:0000259" key="1">
    <source>
        <dbReference type="Pfam" id="PF03372"/>
    </source>
</evidence>
<dbReference type="PANTHER" id="PTHR14859">
    <property type="entry name" value="CALCOFLUOR WHITE HYPERSENSITIVE PROTEIN PRECURSOR"/>
    <property type="match status" value="1"/>
</dbReference>
<keyword evidence="2" id="KW-0255">Endonuclease</keyword>
<dbReference type="EMBL" id="SGXC01000001">
    <property type="protein sequence ID" value="RZS85832.1"/>
    <property type="molecule type" value="Genomic_DNA"/>
</dbReference>
<dbReference type="GO" id="GO:0004527">
    <property type="term" value="F:exonuclease activity"/>
    <property type="evidence" value="ECO:0007669"/>
    <property type="project" value="UniProtKB-KW"/>
</dbReference>
<dbReference type="PANTHER" id="PTHR14859:SF1">
    <property type="entry name" value="PGAP2-INTERACTING PROTEIN"/>
    <property type="match status" value="1"/>
</dbReference>